<dbReference type="Proteomes" id="UP000813385">
    <property type="component" value="Unassembled WGS sequence"/>
</dbReference>
<dbReference type="GO" id="GO:0008270">
    <property type="term" value="F:zinc ion binding"/>
    <property type="evidence" value="ECO:0007669"/>
    <property type="project" value="InterPro"/>
</dbReference>
<dbReference type="Pfam" id="PF00172">
    <property type="entry name" value="Zn_clus"/>
    <property type="match status" value="1"/>
</dbReference>
<evidence type="ECO:0000313" key="10">
    <source>
        <dbReference type="Proteomes" id="UP000813385"/>
    </source>
</evidence>
<dbReference type="InterPro" id="IPR021858">
    <property type="entry name" value="Fun_TF"/>
</dbReference>
<dbReference type="PANTHER" id="PTHR36206:SF16">
    <property type="entry name" value="TRANSCRIPTION FACTOR DOMAIN-CONTAINING PROTEIN-RELATED"/>
    <property type="match status" value="1"/>
</dbReference>
<proteinExistence type="predicted"/>
<organism evidence="9 10">
    <name type="scientific">Plectosphaerella cucumerina</name>
    <dbReference type="NCBI Taxonomy" id="40658"/>
    <lineage>
        <taxon>Eukaryota</taxon>
        <taxon>Fungi</taxon>
        <taxon>Dikarya</taxon>
        <taxon>Ascomycota</taxon>
        <taxon>Pezizomycotina</taxon>
        <taxon>Sordariomycetes</taxon>
        <taxon>Hypocreomycetidae</taxon>
        <taxon>Glomerellales</taxon>
        <taxon>Plectosphaerellaceae</taxon>
        <taxon>Plectosphaerella</taxon>
    </lineage>
</organism>
<protein>
    <recommendedName>
        <fullName evidence="8">Zn(2)-C6 fungal-type domain-containing protein</fullName>
    </recommendedName>
</protein>
<evidence type="ECO:0000256" key="2">
    <source>
        <dbReference type="ARBA" id="ARBA00022833"/>
    </source>
</evidence>
<keyword evidence="6" id="KW-0539">Nucleus</keyword>
<sequence>MEVRHSAVSAAPASSGRKGSRKTRTGCVTCKVRRIKCDESKPECLRCSKTGRRCDGYLSVRGQTSVAAALTSTREVRQKPTHPEPLEVRPQLMPSLKADWTSSEQRAFFFYRRFSATAVFSSINTEFWTRIVPALCHHEPALRHAVFAIGELLETRYLRQRSSNVYKIPTQFAAIQYGKAMSCLRSWEFPSHDRLSGTAATALPLLACTLFICIEFMANNTRAAQIHIEQGRRLLAQFGRGPSPTAELVRRELVPIFTRLAFTFFFIGSTLNPVPDQLRWTPPPSDHPHVYHFETAAEAAQALYEIMDDILQLSQETRSWTTSREALAIGFSEKRAHIEMQRDLMLNRLRLWRDSFHEIQKIGLGHDTTGLTARLYFHMMTIYVGVLAEPLAQRESAYDRFTSHFANVVVLAGHILSLERLAGESGVRFCFESGIIPPLNFTVVKCRHPHVRRSALALLQMLASSQHTENIWESHQVQHIAEHIMILEDIGRWEPVDADEATRDALHRPADEDSSNHNNAGASSISSQVPSRILPVRPFCDSCTCARRNSTPEENLCLKHQQFLSKDLPTADVLAELVSQPVTGNCDPGVSWLRILPVERNHFVAAQDRIHTIKIDLLGEMKSSLRVFVHPDLDDPLTWGVYEEQASLDWVYACK</sequence>
<accession>A0A8K0TD06</accession>
<dbReference type="AlphaFoldDB" id="A0A8K0TD06"/>
<evidence type="ECO:0000256" key="5">
    <source>
        <dbReference type="ARBA" id="ARBA00023163"/>
    </source>
</evidence>
<comment type="caution">
    <text evidence="9">The sequence shown here is derived from an EMBL/GenBank/DDBJ whole genome shotgun (WGS) entry which is preliminary data.</text>
</comment>
<keyword evidence="3" id="KW-0805">Transcription regulation</keyword>
<dbReference type="GO" id="GO:0000981">
    <property type="term" value="F:DNA-binding transcription factor activity, RNA polymerase II-specific"/>
    <property type="evidence" value="ECO:0007669"/>
    <property type="project" value="InterPro"/>
</dbReference>
<evidence type="ECO:0000256" key="3">
    <source>
        <dbReference type="ARBA" id="ARBA00023015"/>
    </source>
</evidence>
<evidence type="ECO:0000256" key="7">
    <source>
        <dbReference type="SAM" id="MobiDB-lite"/>
    </source>
</evidence>
<keyword evidence="1" id="KW-0479">Metal-binding</keyword>
<dbReference type="EMBL" id="JAGPXD010000005">
    <property type="protein sequence ID" value="KAH7353206.1"/>
    <property type="molecule type" value="Genomic_DNA"/>
</dbReference>
<name>A0A8K0TD06_9PEZI</name>
<dbReference type="Pfam" id="PF11951">
    <property type="entry name" value="Fungal_trans_2"/>
    <property type="match status" value="1"/>
</dbReference>
<keyword evidence="5" id="KW-0804">Transcription</keyword>
<dbReference type="GO" id="GO:0003677">
    <property type="term" value="F:DNA binding"/>
    <property type="evidence" value="ECO:0007669"/>
    <property type="project" value="UniProtKB-KW"/>
</dbReference>
<evidence type="ECO:0000256" key="6">
    <source>
        <dbReference type="ARBA" id="ARBA00023242"/>
    </source>
</evidence>
<dbReference type="PRINTS" id="PR00755">
    <property type="entry name" value="AFLATOXINBRP"/>
</dbReference>
<feature type="domain" description="Zn(2)-C6 fungal-type" evidence="8">
    <location>
        <begin position="26"/>
        <end position="54"/>
    </location>
</feature>
<reference evidence="9" key="1">
    <citation type="journal article" date="2021" name="Nat. Commun.">
        <title>Genetic determinants of endophytism in the Arabidopsis root mycobiome.</title>
        <authorList>
            <person name="Mesny F."/>
            <person name="Miyauchi S."/>
            <person name="Thiergart T."/>
            <person name="Pickel B."/>
            <person name="Atanasova L."/>
            <person name="Karlsson M."/>
            <person name="Huettel B."/>
            <person name="Barry K.W."/>
            <person name="Haridas S."/>
            <person name="Chen C."/>
            <person name="Bauer D."/>
            <person name="Andreopoulos W."/>
            <person name="Pangilinan J."/>
            <person name="LaButti K."/>
            <person name="Riley R."/>
            <person name="Lipzen A."/>
            <person name="Clum A."/>
            <person name="Drula E."/>
            <person name="Henrissat B."/>
            <person name="Kohler A."/>
            <person name="Grigoriev I.V."/>
            <person name="Martin F.M."/>
            <person name="Hacquard S."/>
        </authorList>
    </citation>
    <scope>NUCLEOTIDE SEQUENCE</scope>
    <source>
        <strain evidence="9">MPI-CAGE-AT-0016</strain>
    </source>
</reference>
<dbReference type="PANTHER" id="PTHR36206">
    <property type="entry name" value="ASPERCRYPTIN BIOSYNTHESIS CLUSTER-SPECIFIC TRANSCRIPTION REGULATOR ATNN-RELATED"/>
    <property type="match status" value="1"/>
</dbReference>
<dbReference type="InterPro" id="IPR001138">
    <property type="entry name" value="Zn2Cys6_DnaBD"/>
</dbReference>
<gene>
    <name evidence="9" type="ORF">B0T11DRAFT_286428</name>
</gene>
<dbReference type="SUPFAM" id="SSF57701">
    <property type="entry name" value="Zn2/Cys6 DNA-binding domain"/>
    <property type="match status" value="1"/>
</dbReference>
<dbReference type="InterPro" id="IPR036864">
    <property type="entry name" value="Zn2-C6_fun-type_DNA-bd_sf"/>
</dbReference>
<dbReference type="PROSITE" id="PS00463">
    <property type="entry name" value="ZN2_CY6_FUNGAL_1"/>
    <property type="match status" value="1"/>
</dbReference>
<keyword evidence="2" id="KW-0862">Zinc</keyword>
<dbReference type="OrthoDB" id="2593732at2759"/>
<keyword evidence="10" id="KW-1185">Reference proteome</keyword>
<evidence type="ECO:0000259" key="8">
    <source>
        <dbReference type="PROSITE" id="PS50048"/>
    </source>
</evidence>
<evidence type="ECO:0000256" key="1">
    <source>
        <dbReference type="ARBA" id="ARBA00022723"/>
    </source>
</evidence>
<dbReference type="Gene3D" id="4.10.240.10">
    <property type="entry name" value="Zn(2)-C6 fungal-type DNA-binding domain"/>
    <property type="match status" value="1"/>
</dbReference>
<evidence type="ECO:0000256" key="4">
    <source>
        <dbReference type="ARBA" id="ARBA00023125"/>
    </source>
</evidence>
<feature type="region of interest" description="Disordered" evidence="7">
    <location>
        <begin position="508"/>
        <end position="528"/>
    </location>
</feature>
<dbReference type="SMART" id="SM00066">
    <property type="entry name" value="GAL4"/>
    <property type="match status" value="1"/>
</dbReference>
<feature type="region of interest" description="Disordered" evidence="7">
    <location>
        <begin position="1"/>
        <end position="23"/>
    </location>
</feature>
<dbReference type="PROSITE" id="PS50048">
    <property type="entry name" value="ZN2_CY6_FUNGAL_2"/>
    <property type="match status" value="1"/>
</dbReference>
<evidence type="ECO:0000313" key="9">
    <source>
        <dbReference type="EMBL" id="KAH7353206.1"/>
    </source>
</evidence>
<dbReference type="InterPro" id="IPR052360">
    <property type="entry name" value="Transcr_Regulatory_Proteins"/>
</dbReference>
<keyword evidence="4" id="KW-0238">DNA-binding</keyword>
<feature type="compositionally biased region" description="Polar residues" evidence="7">
    <location>
        <begin position="516"/>
        <end position="528"/>
    </location>
</feature>